<sequence>MSTTELAELRRTIGQLRQCMGALRSRYGDAAPVRRLINDVERLDIDACDLEAPIPPQPKPLDPADVVKIPEGPYDPALWHGADDEGIGGYHR</sequence>
<comment type="caution">
    <text evidence="2">The sequence shown here is derived from an EMBL/GenBank/DDBJ whole genome shotgun (WGS) entry which is preliminary data.</text>
</comment>
<gene>
    <name evidence="2" type="ORF">FG385_20005</name>
</gene>
<accession>A0A5C4LWW6</accession>
<evidence type="ECO:0000313" key="3">
    <source>
        <dbReference type="Proteomes" id="UP000305546"/>
    </source>
</evidence>
<evidence type="ECO:0000313" key="2">
    <source>
        <dbReference type="EMBL" id="TNC23978.1"/>
    </source>
</evidence>
<dbReference type="EMBL" id="VDFW01000017">
    <property type="protein sequence ID" value="TNC23978.1"/>
    <property type="molecule type" value="Genomic_DNA"/>
</dbReference>
<organism evidence="2 3">
    <name type="scientific">Amycolatopsis alkalitolerans</name>
    <dbReference type="NCBI Taxonomy" id="2547244"/>
    <lineage>
        <taxon>Bacteria</taxon>
        <taxon>Bacillati</taxon>
        <taxon>Actinomycetota</taxon>
        <taxon>Actinomycetes</taxon>
        <taxon>Pseudonocardiales</taxon>
        <taxon>Pseudonocardiaceae</taxon>
        <taxon>Amycolatopsis</taxon>
    </lineage>
</organism>
<name>A0A5C4LWW6_9PSEU</name>
<dbReference type="RefSeq" id="WP_139098291.1">
    <property type="nucleotide sequence ID" value="NZ_VDFW01000017.1"/>
</dbReference>
<proteinExistence type="predicted"/>
<keyword evidence="3" id="KW-1185">Reference proteome</keyword>
<reference evidence="2 3" key="1">
    <citation type="submission" date="2019-06" db="EMBL/GenBank/DDBJ databases">
        <title>Amycolatopsis alkalitolerans sp. nov., isolated from Gastrodia elata Blume.</title>
        <authorList>
            <person name="Narsing Rao M.P."/>
            <person name="Li W.J."/>
        </authorList>
    </citation>
    <scope>NUCLEOTIDE SEQUENCE [LARGE SCALE GENOMIC DNA]</scope>
    <source>
        <strain evidence="2 3">SYSUP0005</strain>
    </source>
</reference>
<dbReference type="AlphaFoldDB" id="A0A5C4LWW6"/>
<dbReference type="Proteomes" id="UP000305546">
    <property type="component" value="Unassembled WGS sequence"/>
</dbReference>
<evidence type="ECO:0000256" key="1">
    <source>
        <dbReference type="SAM" id="MobiDB-lite"/>
    </source>
</evidence>
<dbReference type="OrthoDB" id="5194954at2"/>
<feature type="region of interest" description="Disordered" evidence="1">
    <location>
        <begin position="51"/>
        <end position="92"/>
    </location>
</feature>
<protein>
    <submittedName>
        <fullName evidence="2">Uncharacterized protein</fullName>
    </submittedName>
</protein>